<dbReference type="Proteomes" id="UP001219933">
    <property type="component" value="Chromosome 4"/>
</dbReference>
<accession>A0AAF0EX16</accession>
<keyword evidence="1" id="KW-0343">GTPase activation</keyword>
<dbReference type="InterPro" id="IPR000198">
    <property type="entry name" value="RhoGAP_dom"/>
</dbReference>
<evidence type="ECO:0000259" key="4">
    <source>
        <dbReference type="PROSITE" id="PS50238"/>
    </source>
</evidence>
<name>A0AAF0EX16_9BASI</name>
<evidence type="ECO:0000256" key="2">
    <source>
        <dbReference type="SAM" id="MobiDB-lite"/>
    </source>
</evidence>
<dbReference type="PROSITE" id="PS50238">
    <property type="entry name" value="RHOGAP"/>
    <property type="match status" value="1"/>
</dbReference>
<feature type="domain" description="PH" evidence="3">
    <location>
        <begin position="333"/>
        <end position="435"/>
    </location>
</feature>
<dbReference type="SMART" id="SM00324">
    <property type="entry name" value="RhoGAP"/>
    <property type="match status" value="1"/>
</dbReference>
<protein>
    <submittedName>
        <fullName evidence="5">Rho GTPase activating protein</fullName>
    </submittedName>
</protein>
<keyword evidence="6" id="KW-1185">Reference proteome</keyword>
<feature type="domain" description="Rho-GAP" evidence="4">
    <location>
        <begin position="524"/>
        <end position="725"/>
    </location>
</feature>
<dbReference type="InterPro" id="IPR008936">
    <property type="entry name" value="Rho_GTPase_activation_prot"/>
</dbReference>
<evidence type="ECO:0000313" key="5">
    <source>
        <dbReference type="EMBL" id="WFD35876.1"/>
    </source>
</evidence>
<dbReference type="GO" id="GO:0005737">
    <property type="term" value="C:cytoplasm"/>
    <property type="evidence" value="ECO:0007669"/>
    <property type="project" value="TreeGrafter"/>
</dbReference>
<feature type="region of interest" description="Disordered" evidence="2">
    <location>
        <begin position="111"/>
        <end position="191"/>
    </location>
</feature>
<dbReference type="GO" id="GO:0007165">
    <property type="term" value="P:signal transduction"/>
    <property type="evidence" value="ECO:0007669"/>
    <property type="project" value="InterPro"/>
</dbReference>
<evidence type="ECO:0000313" key="6">
    <source>
        <dbReference type="Proteomes" id="UP001219933"/>
    </source>
</evidence>
<feature type="compositionally biased region" description="Low complexity" evidence="2">
    <location>
        <begin position="133"/>
        <end position="144"/>
    </location>
</feature>
<dbReference type="SMART" id="SM00233">
    <property type="entry name" value="PH"/>
    <property type="match status" value="1"/>
</dbReference>
<reference evidence="5" key="1">
    <citation type="submission" date="2023-03" db="EMBL/GenBank/DDBJ databases">
        <title>Mating type loci evolution in Malassezia.</title>
        <authorList>
            <person name="Coelho M.A."/>
        </authorList>
    </citation>
    <scope>NUCLEOTIDE SEQUENCE</scope>
    <source>
        <strain evidence="5">CBS 11721</strain>
    </source>
</reference>
<dbReference type="GO" id="GO:0005096">
    <property type="term" value="F:GTPase activator activity"/>
    <property type="evidence" value="ECO:0007669"/>
    <property type="project" value="UniProtKB-KW"/>
</dbReference>
<dbReference type="SUPFAM" id="SSF64268">
    <property type="entry name" value="PX domain"/>
    <property type="match status" value="1"/>
</dbReference>
<evidence type="ECO:0000259" key="3">
    <source>
        <dbReference type="PROSITE" id="PS50003"/>
    </source>
</evidence>
<proteinExistence type="predicted"/>
<feature type="compositionally biased region" description="Basic residues" evidence="2">
    <location>
        <begin position="1"/>
        <end position="10"/>
    </location>
</feature>
<dbReference type="Pfam" id="PF00169">
    <property type="entry name" value="PH"/>
    <property type="match status" value="1"/>
</dbReference>
<dbReference type="AlphaFoldDB" id="A0AAF0EX16"/>
<dbReference type="SUPFAM" id="SSF50729">
    <property type="entry name" value="PH domain-like"/>
    <property type="match status" value="1"/>
</dbReference>
<gene>
    <name evidence="5" type="primary">BEM3</name>
    <name evidence="5" type="ORF">MCUN1_002744</name>
</gene>
<dbReference type="Pfam" id="PF00620">
    <property type="entry name" value="RhoGAP"/>
    <property type="match status" value="1"/>
</dbReference>
<feature type="region of interest" description="Disordered" evidence="2">
    <location>
        <begin position="1"/>
        <end position="28"/>
    </location>
</feature>
<feature type="region of interest" description="Disordered" evidence="2">
    <location>
        <begin position="456"/>
        <end position="498"/>
    </location>
</feature>
<dbReference type="InterPro" id="IPR050729">
    <property type="entry name" value="Rho-GAP"/>
</dbReference>
<feature type="compositionally biased region" description="Polar residues" evidence="2">
    <location>
        <begin position="456"/>
        <end position="467"/>
    </location>
</feature>
<dbReference type="InterPro" id="IPR001849">
    <property type="entry name" value="PH_domain"/>
</dbReference>
<dbReference type="SUPFAM" id="SSF48350">
    <property type="entry name" value="GTPase activation domain, GAP"/>
    <property type="match status" value="1"/>
</dbReference>
<dbReference type="PANTHER" id="PTHR23176">
    <property type="entry name" value="RHO/RAC/CDC GTPASE-ACTIVATING PROTEIN"/>
    <property type="match status" value="1"/>
</dbReference>
<dbReference type="PROSITE" id="PS50003">
    <property type="entry name" value="PH_DOMAIN"/>
    <property type="match status" value="1"/>
</dbReference>
<dbReference type="Gene3D" id="2.30.29.30">
    <property type="entry name" value="Pleckstrin-homology domain (PH domain)/Phosphotyrosine-binding domain (PTB)"/>
    <property type="match status" value="1"/>
</dbReference>
<dbReference type="Gene3D" id="1.10.555.10">
    <property type="entry name" value="Rho GTPase activation protein"/>
    <property type="match status" value="1"/>
</dbReference>
<dbReference type="GO" id="GO:0035091">
    <property type="term" value="F:phosphatidylinositol binding"/>
    <property type="evidence" value="ECO:0007669"/>
    <property type="project" value="InterPro"/>
</dbReference>
<dbReference type="InterPro" id="IPR036871">
    <property type="entry name" value="PX_dom_sf"/>
</dbReference>
<evidence type="ECO:0000256" key="1">
    <source>
        <dbReference type="ARBA" id="ARBA00022468"/>
    </source>
</evidence>
<sequence>MTNSGRRRHVDHNNDDTGDEAPQPNTGFLEPIAMHDILARSSSGTAGALNQLLDQYNDLVVAYNSLKMQHNEAVESLERTEPTGLGIEGTQLTTQHSRFKLLKKRSRRSFRDSITLPTRPHLPAVERVDTPVSSASDNPSLPSSRNLPGTPVLRGNQTSHNRSGSPTKSSHLPRSPSTYNGSPSPMRGKAHLMEDDPFATRIDRDALQTATITTLGSVPNSVAADVRDRVLFSVSVTRRTGGTFRVDKSWSELVALHEGCTAKSVCNGDEFNAQLPAPFLFEAPYSPYRLLQRNTAVDAYLEIVRSYGAVFSDFLVQFLSPTPARATPENHDRAHRQGFMVQRGHGEQWHFRQCILYANVLVLRDPFSEEEIRIDLSKTRIGRQNSETYRSSESSNLHALVILETRDRQDVCYVLCAESDDVRDLWIDALVNAIAFLNAGVDMIDSVPRRRDSILSSPSFEMQTSPEASPRITQDGPRRKRSGLFRLEPSSPTTATNVPRRFWNGFRSFSMGHSDNNEPSVFGLPLRKAVSRASLPGDTLALSPVPAIVRRCIDFLEQRGGLKEEGIYRQSGSQASIRALAERFASGDFDLFALDDKRQGSRESVDLHSVSGLLKLYMRELPDSVLTAALSHEFLSVVESSNRAEVVRQIGKLMYRLPPENYSLLRLLCGHMNRVVAYSTWNKMTVKNICIIFSPSLVIPTPLLSIFLTEYTLVFALGDNGDRAPIDVDGKPIVAESSPTLHAPTPTLPSMYKPYGASSLRSQAETMDDLLQAPIGL</sequence>
<feature type="compositionally biased region" description="Polar residues" evidence="2">
    <location>
        <begin position="155"/>
        <end position="183"/>
    </location>
</feature>
<dbReference type="PANTHER" id="PTHR23176:SF129">
    <property type="entry name" value="RHO GTPASE ACTIVATING PROTEIN AT 16F, ISOFORM E-RELATED"/>
    <property type="match status" value="1"/>
</dbReference>
<dbReference type="EMBL" id="CP119880">
    <property type="protein sequence ID" value="WFD35876.1"/>
    <property type="molecule type" value="Genomic_DNA"/>
</dbReference>
<organism evidence="5 6">
    <name type="scientific">Malassezia cuniculi</name>
    <dbReference type="NCBI Taxonomy" id="948313"/>
    <lineage>
        <taxon>Eukaryota</taxon>
        <taxon>Fungi</taxon>
        <taxon>Dikarya</taxon>
        <taxon>Basidiomycota</taxon>
        <taxon>Ustilaginomycotina</taxon>
        <taxon>Malasseziomycetes</taxon>
        <taxon>Malasseziales</taxon>
        <taxon>Malasseziaceae</taxon>
        <taxon>Malassezia</taxon>
    </lineage>
</organism>
<dbReference type="InterPro" id="IPR011993">
    <property type="entry name" value="PH-like_dom_sf"/>
</dbReference>